<gene>
    <name evidence="2" type="ORF">L207DRAFT_571503</name>
</gene>
<sequence length="213" mass="23749">MDVRTLRLVSFRQSARMRAHFAIFVPSARDERIGTLIHVVGAPMAGYRLEFKRNYCPDASNQPHTVISIGQVYANHVVDSANDLQSIDDRPNGDIEVAATQVPPPRISENFLQPVNDTTNRRCQEWTTDYVRRLVDLGYIGEEAVNTVHAQRDPPSHGIGLQAAGRGQGGRGQGGQAAAGPAEPAAQASPSSWVWDENYNRYRRWNGTEWIWQ</sequence>
<dbReference type="InterPro" id="IPR046670">
    <property type="entry name" value="DUF6540"/>
</dbReference>
<name>A0A2J6R4B6_HYAVF</name>
<evidence type="ECO:0000256" key="1">
    <source>
        <dbReference type="SAM" id="MobiDB-lite"/>
    </source>
</evidence>
<evidence type="ECO:0000313" key="2">
    <source>
        <dbReference type="EMBL" id="PMD33309.1"/>
    </source>
</evidence>
<dbReference type="STRING" id="1149755.A0A2J6R4B6"/>
<evidence type="ECO:0000313" key="3">
    <source>
        <dbReference type="Proteomes" id="UP000235786"/>
    </source>
</evidence>
<feature type="compositionally biased region" description="Low complexity" evidence="1">
    <location>
        <begin position="178"/>
        <end position="188"/>
    </location>
</feature>
<proteinExistence type="predicted"/>
<feature type="compositionally biased region" description="Gly residues" evidence="1">
    <location>
        <begin position="166"/>
        <end position="177"/>
    </location>
</feature>
<feature type="region of interest" description="Disordered" evidence="1">
    <location>
        <begin position="150"/>
        <end position="191"/>
    </location>
</feature>
<reference evidence="2 3" key="1">
    <citation type="submission" date="2016-04" db="EMBL/GenBank/DDBJ databases">
        <title>A degradative enzymes factory behind the ericoid mycorrhizal symbiosis.</title>
        <authorList>
            <consortium name="DOE Joint Genome Institute"/>
            <person name="Martino E."/>
            <person name="Morin E."/>
            <person name="Grelet G."/>
            <person name="Kuo A."/>
            <person name="Kohler A."/>
            <person name="Daghino S."/>
            <person name="Barry K."/>
            <person name="Choi C."/>
            <person name="Cichocki N."/>
            <person name="Clum A."/>
            <person name="Copeland A."/>
            <person name="Hainaut M."/>
            <person name="Haridas S."/>
            <person name="Labutti K."/>
            <person name="Lindquist E."/>
            <person name="Lipzen A."/>
            <person name="Khouja H.-R."/>
            <person name="Murat C."/>
            <person name="Ohm R."/>
            <person name="Olson A."/>
            <person name="Spatafora J."/>
            <person name="Veneault-Fourrey C."/>
            <person name="Henrissat B."/>
            <person name="Grigoriev I."/>
            <person name="Martin F."/>
            <person name="Perotto S."/>
        </authorList>
    </citation>
    <scope>NUCLEOTIDE SEQUENCE [LARGE SCALE GENOMIC DNA]</scope>
    <source>
        <strain evidence="2 3">F</strain>
    </source>
</reference>
<keyword evidence="3" id="KW-1185">Reference proteome</keyword>
<organism evidence="2 3">
    <name type="scientific">Hyaloscypha variabilis (strain UAMH 11265 / GT02V1 / F)</name>
    <name type="common">Meliniomyces variabilis</name>
    <dbReference type="NCBI Taxonomy" id="1149755"/>
    <lineage>
        <taxon>Eukaryota</taxon>
        <taxon>Fungi</taxon>
        <taxon>Dikarya</taxon>
        <taxon>Ascomycota</taxon>
        <taxon>Pezizomycotina</taxon>
        <taxon>Leotiomycetes</taxon>
        <taxon>Helotiales</taxon>
        <taxon>Hyaloscyphaceae</taxon>
        <taxon>Hyaloscypha</taxon>
        <taxon>Hyaloscypha variabilis</taxon>
    </lineage>
</organism>
<dbReference type="OrthoDB" id="1658288at2759"/>
<accession>A0A2J6R4B6</accession>
<dbReference type="EMBL" id="KZ613956">
    <property type="protein sequence ID" value="PMD33309.1"/>
    <property type="molecule type" value="Genomic_DNA"/>
</dbReference>
<dbReference type="AlphaFoldDB" id="A0A2J6R4B6"/>
<dbReference type="Pfam" id="PF20174">
    <property type="entry name" value="DUF6540"/>
    <property type="match status" value="1"/>
</dbReference>
<dbReference type="Proteomes" id="UP000235786">
    <property type="component" value="Unassembled WGS sequence"/>
</dbReference>
<protein>
    <submittedName>
        <fullName evidence="2">Uncharacterized protein</fullName>
    </submittedName>
</protein>